<keyword evidence="12" id="KW-1185">Reference proteome</keyword>
<dbReference type="PANTHER" id="PTHR24104:SF25">
    <property type="entry name" value="PROTEIN LIN-41"/>
    <property type="match status" value="1"/>
</dbReference>
<gene>
    <name evidence="11" type="ORF">ACFQ3J_00125</name>
</gene>
<keyword evidence="4 7" id="KW-1133">Transmembrane helix</keyword>
<evidence type="ECO:0000256" key="4">
    <source>
        <dbReference type="ARBA" id="ARBA00022989"/>
    </source>
</evidence>
<dbReference type="InterPro" id="IPR050952">
    <property type="entry name" value="TRIM-NHL_E3_ligases"/>
</dbReference>
<dbReference type="PROSITE" id="PS51125">
    <property type="entry name" value="NHL"/>
    <property type="match status" value="2"/>
</dbReference>
<evidence type="ECO:0000259" key="10">
    <source>
        <dbReference type="Pfam" id="PF08450"/>
    </source>
</evidence>
<evidence type="ECO:0000256" key="3">
    <source>
        <dbReference type="ARBA" id="ARBA00022737"/>
    </source>
</evidence>
<evidence type="ECO:0000256" key="8">
    <source>
        <dbReference type="SAM" id="SignalP"/>
    </source>
</evidence>
<dbReference type="Pfam" id="PF04893">
    <property type="entry name" value="Yip1"/>
    <property type="match status" value="1"/>
</dbReference>
<feature type="transmembrane region" description="Helical" evidence="7">
    <location>
        <begin position="648"/>
        <end position="668"/>
    </location>
</feature>
<feature type="domain" description="SMP-30/Gluconolactonase/LRE-like region" evidence="10">
    <location>
        <begin position="90"/>
        <end position="165"/>
    </location>
</feature>
<keyword evidence="8" id="KW-0732">Signal</keyword>
<dbReference type="InterPro" id="IPR006977">
    <property type="entry name" value="Yip1_dom"/>
</dbReference>
<evidence type="ECO:0000313" key="12">
    <source>
        <dbReference type="Proteomes" id="UP001597169"/>
    </source>
</evidence>
<feature type="transmembrane region" description="Helical" evidence="7">
    <location>
        <begin position="476"/>
        <end position="497"/>
    </location>
</feature>
<evidence type="ECO:0000256" key="5">
    <source>
        <dbReference type="ARBA" id="ARBA00023136"/>
    </source>
</evidence>
<keyword evidence="2 7" id="KW-0812">Transmembrane</keyword>
<feature type="transmembrane region" description="Helical" evidence="7">
    <location>
        <begin position="584"/>
        <end position="604"/>
    </location>
</feature>
<dbReference type="InterPro" id="IPR001258">
    <property type="entry name" value="NHL_repeat"/>
</dbReference>
<feature type="chain" id="PRO_5046636415" evidence="8">
    <location>
        <begin position="32"/>
        <end position="721"/>
    </location>
</feature>
<feature type="signal peptide" evidence="8">
    <location>
        <begin position="1"/>
        <end position="31"/>
    </location>
</feature>
<dbReference type="Proteomes" id="UP001597169">
    <property type="component" value="Unassembled WGS sequence"/>
</dbReference>
<evidence type="ECO:0000259" key="9">
    <source>
        <dbReference type="Pfam" id="PF04893"/>
    </source>
</evidence>
<accession>A0ABW3PN81</accession>
<dbReference type="Pfam" id="PF08450">
    <property type="entry name" value="SGL"/>
    <property type="match status" value="1"/>
</dbReference>
<reference evidence="12" key="1">
    <citation type="journal article" date="2019" name="Int. J. Syst. Evol. Microbiol.">
        <title>The Global Catalogue of Microorganisms (GCM) 10K type strain sequencing project: providing services to taxonomists for standard genome sequencing and annotation.</title>
        <authorList>
            <consortium name="The Broad Institute Genomics Platform"/>
            <consortium name="The Broad Institute Genome Sequencing Center for Infectious Disease"/>
            <person name="Wu L."/>
            <person name="Ma J."/>
        </authorList>
    </citation>
    <scope>NUCLEOTIDE SEQUENCE [LARGE SCALE GENOMIC DNA]</scope>
    <source>
        <strain evidence="12">CCUG 53519</strain>
    </source>
</reference>
<dbReference type="InterPro" id="IPR011042">
    <property type="entry name" value="6-blade_b-propeller_TolB-like"/>
</dbReference>
<feature type="transmembrane region" description="Helical" evidence="7">
    <location>
        <begin position="546"/>
        <end position="564"/>
    </location>
</feature>
<feature type="transmembrane region" description="Helical" evidence="7">
    <location>
        <begin position="680"/>
        <end position="703"/>
    </location>
</feature>
<feature type="repeat" description="NHL" evidence="6">
    <location>
        <begin position="80"/>
        <end position="109"/>
    </location>
</feature>
<protein>
    <submittedName>
        <fullName evidence="11">YIP1 family protein</fullName>
    </submittedName>
</protein>
<evidence type="ECO:0000256" key="1">
    <source>
        <dbReference type="ARBA" id="ARBA00004141"/>
    </source>
</evidence>
<feature type="domain" description="Yip1" evidence="9">
    <location>
        <begin position="528"/>
        <end position="696"/>
    </location>
</feature>
<comment type="caution">
    <text evidence="11">The sequence shown here is derived from an EMBL/GenBank/DDBJ whole genome shotgun (WGS) entry which is preliminary data.</text>
</comment>
<organism evidence="11 12">
    <name type="scientific">Paenibacillus provencensis</name>
    <dbReference type="NCBI Taxonomy" id="441151"/>
    <lineage>
        <taxon>Bacteria</taxon>
        <taxon>Bacillati</taxon>
        <taxon>Bacillota</taxon>
        <taxon>Bacilli</taxon>
        <taxon>Bacillales</taxon>
        <taxon>Paenibacillaceae</taxon>
        <taxon>Paenibacillus</taxon>
    </lineage>
</organism>
<dbReference type="CDD" id="cd05819">
    <property type="entry name" value="NHL"/>
    <property type="match status" value="1"/>
</dbReference>
<evidence type="ECO:0000256" key="6">
    <source>
        <dbReference type="PROSITE-ProRule" id="PRU00504"/>
    </source>
</evidence>
<dbReference type="Gene3D" id="2.120.10.30">
    <property type="entry name" value="TolB, C-terminal domain"/>
    <property type="match status" value="2"/>
</dbReference>
<dbReference type="InterPro" id="IPR011990">
    <property type="entry name" value="TPR-like_helical_dom_sf"/>
</dbReference>
<dbReference type="EMBL" id="JBHTKX010000001">
    <property type="protein sequence ID" value="MFD1126580.1"/>
    <property type="molecule type" value="Genomic_DNA"/>
</dbReference>
<evidence type="ECO:0000256" key="2">
    <source>
        <dbReference type="ARBA" id="ARBA00022692"/>
    </source>
</evidence>
<feature type="transmembrane region" description="Helical" evidence="7">
    <location>
        <begin position="616"/>
        <end position="636"/>
    </location>
</feature>
<keyword evidence="3" id="KW-0677">Repeat</keyword>
<dbReference type="RefSeq" id="WP_251584304.1">
    <property type="nucleotide sequence ID" value="NZ_JBHTKX010000001.1"/>
</dbReference>
<evidence type="ECO:0000313" key="11">
    <source>
        <dbReference type="EMBL" id="MFD1126580.1"/>
    </source>
</evidence>
<sequence>MKFNCGLRAWLSVVSLAMILAAVQVPHTAWADVTYGTFTKDSYGHQIDTQPAYTPFKMIGKDLAVPDPDNPGQFVASPMQKPSDVYISESDEIYVADTGNNRIVKFDKDGNFERYYELAENPLNAPQGVFVDEKGHIFIADTGNKRVVRLSASGQLLKEYKRPESSNVPEELKYDPIKVAADRRGYIYIVTMGGYYGLVQLNPDGEFQRFYGANAAPFSFIDSIKRAFYTREMYENETSKIPPAVNNLAIDDGGFIYTVTNGAEVEAEQIKKLNFQGENILAQYNKFGTAKKSFGEYNWYDIRYVDGITTPPQIVDVSVDSEGNFTVVDSYYTYLSQYDANGNLLFYFGGPSSSASSQLGLIKTPAAIDINSRGEIYVLDSQESILQAYRLSEFGAMVHEANRLTQEGRYLESEKPWKEVLRLNEQYLPAILGLAQVAYKKGEYEEAARLFKIAGNDAGYSESFWQIRLQWFQARFSFFATLFAIAAVFIFVVNRLARGRINRMMEGFSNRMDDRYLLFSQLKQAFVILRHPIDGFTALRFENKGGYVSACILLVLTGSALLLSEQMTSFAFNPVSPSSVTVTSVLLPFLGLWCGWVVSNYLISSIYRGEGRFKDVFVGSAYALTPFILIGVPLAALSNVMTHAEGAIYDYLQLGMYIWLAFLFIWMVQSLHNYTVGETLMNMIMSLFALIVLAVLIFLVIGLTNELLVFVHEVYQEVLLR</sequence>
<dbReference type="SUPFAM" id="SSF101898">
    <property type="entry name" value="NHL repeat"/>
    <property type="match status" value="1"/>
</dbReference>
<evidence type="ECO:0000256" key="7">
    <source>
        <dbReference type="SAM" id="Phobius"/>
    </source>
</evidence>
<dbReference type="SUPFAM" id="SSF48452">
    <property type="entry name" value="TPR-like"/>
    <property type="match status" value="1"/>
</dbReference>
<feature type="repeat" description="NHL" evidence="6">
    <location>
        <begin position="122"/>
        <end position="153"/>
    </location>
</feature>
<proteinExistence type="predicted"/>
<dbReference type="PANTHER" id="PTHR24104">
    <property type="entry name" value="E3 UBIQUITIN-PROTEIN LIGASE NHLRC1-RELATED"/>
    <property type="match status" value="1"/>
</dbReference>
<dbReference type="InterPro" id="IPR013658">
    <property type="entry name" value="SGL"/>
</dbReference>
<name>A0ABW3PN81_9BACL</name>
<keyword evidence="5 7" id="KW-0472">Membrane</keyword>
<comment type="subcellular location">
    <subcellularLocation>
        <location evidence="1">Membrane</location>
        <topology evidence="1">Multi-pass membrane protein</topology>
    </subcellularLocation>
</comment>